<proteinExistence type="predicted"/>
<feature type="non-terminal residue" evidence="1">
    <location>
        <position position="1"/>
    </location>
</feature>
<keyword evidence="2" id="KW-1185">Reference proteome</keyword>
<protein>
    <submittedName>
        <fullName evidence="1">Uncharacterized protein</fullName>
    </submittedName>
</protein>
<dbReference type="AlphaFoldDB" id="K0RUG1"/>
<evidence type="ECO:0000313" key="2">
    <source>
        <dbReference type="Proteomes" id="UP000266841"/>
    </source>
</evidence>
<dbReference type="EMBL" id="AGNL01044054">
    <property type="protein sequence ID" value="EJK50282.1"/>
    <property type="molecule type" value="Genomic_DNA"/>
</dbReference>
<gene>
    <name evidence="1" type="ORF">THAOC_30770</name>
</gene>
<dbReference type="Proteomes" id="UP000266841">
    <property type="component" value="Unassembled WGS sequence"/>
</dbReference>
<name>K0RUG1_THAOC</name>
<comment type="caution">
    <text evidence="1">The sequence shown here is derived from an EMBL/GenBank/DDBJ whole genome shotgun (WGS) entry which is preliminary data.</text>
</comment>
<sequence>VVASPSTALAVTTTILSALSVTARQSEAFLQRDSQVVTLYGRGRQRKGNWGDWVVGMRGGPSGRIVAWKDSNRDGRHLTVIVITYRTRPPPRAENQHVLIPCAVTRG</sequence>
<reference evidence="1 2" key="1">
    <citation type="journal article" date="2012" name="Genome Biol.">
        <title>Genome and low-iron response of an oceanic diatom adapted to chronic iron limitation.</title>
        <authorList>
            <person name="Lommer M."/>
            <person name="Specht M."/>
            <person name="Roy A.S."/>
            <person name="Kraemer L."/>
            <person name="Andreson R."/>
            <person name="Gutowska M.A."/>
            <person name="Wolf J."/>
            <person name="Bergner S.V."/>
            <person name="Schilhabel M.B."/>
            <person name="Klostermeier U.C."/>
            <person name="Beiko R.G."/>
            <person name="Rosenstiel P."/>
            <person name="Hippler M."/>
            <person name="Laroche J."/>
        </authorList>
    </citation>
    <scope>NUCLEOTIDE SEQUENCE [LARGE SCALE GENOMIC DNA]</scope>
    <source>
        <strain evidence="1 2">CCMP1005</strain>
    </source>
</reference>
<organism evidence="1 2">
    <name type="scientific">Thalassiosira oceanica</name>
    <name type="common">Marine diatom</name>
    <dbReference type="NCBI Taxonomy" id="159749"/>
    <lineage>
        <taxon>Eukaryota</taxon>
        <taxon>Sar</taxon>
        <taxon>Stramenopiles</taxon>
        <taxon>Ochrophyta</taxon>
        <taxon>Bacillariophyta</taxon>
        <taxon>Coscinodiscophyceae</taxon>
        <taxon>Thalassiosirophycidae</taxon>
        <taxon>Thalassiosirales</taxon>
        <taxon>Thalassiosiraceae</taxon>
        <taxon>Thalassiosira</taxon>
    </lineage>
</organism>
<evidence type="ECO:0000313" key="1">
    <source>
        <dbReference type="EMBL" id="EJK50282.1"/>
    </source>
</evidence>
<accession>K0RUG1</accession>